<dbReference type="Proteomes" id="UP001341135">
    <property type="component" value="Chromosome"/>
</dbReference>
<keyword evidence="1" id="KW-1133">Transmembrane helix</keyword>
<keyword evidence="1" id="KW-0472">Membrane</keyword>
<feature type="transmembrane region" description="Helical" evidence="1">
    <location>
        <begin position="12"/>
        <end position="35"/>
    </location>
</feature>
<keyword evidence="3" id="KW-1185">Reference proteome</keyword>
<name>A0ABN6ZRY2_9CREN</name>
<evidence type="ECO:0000256" key="1">
    <source>
        <dbReference type="SAM" id="Phobius"/>
    </source>
</evidence>
<proteinExistence type="predicted"/>
<dbReference type="GeneID" id="89288839"/>
<feature type="transmembrane region" description="Helical" evidence="1">
    <location>
        <begin position="41"/>
        <end position="65"/>
    </location>
</feature>
<sequence length="80" mass="9086">MSLAGLKRMAIVGGVILLLFVHMLMVVENAMILALLDRHDWLALVEMVALAPTIAIYIVLLYEVLRDKEERRPKLTRVES</sequence>
<keyword evidence="1" id="KW-0812">Transmembrane</keyword>
<organism evidence="2 3">
    <name type="scientific">Pyrodictium abyssi</name>
    <dbReference type="NCBI Taxonomy" id="54256"/>
    <lineage>
        <taxon>Archaea</taxon>
        <taxon>Thermoproteota</taxon>
        <taxon>Thermoprotei</taxon>
        <taxon>Desulfurococcales</taxon>
        <taxon>Pyrodictiaceae</taxon>
        <taxon>Pyrodictium</taxon>
    </lineage>
</organism>
<reference evidence="2 3" key="1">
    <citation type="submission" date="2023-09" db="EMBL/GenBank/DDBJ databases">
        <title>Pyrofollis japonicus gen. nov. sp. nov., a novel member of the family Pyrodictiaceae isolated from the Iheya North hydrothermal field.</title>
        <authorList>
            <person name="Miyazaki U."/>
            <person name="Sanari M."/>
            <person name="Tame A."/>
            <person name="Kitajima M."/>
            <person name="Okamoto A."/>
            <person name="Sawayama S."/>
            <person name="Miyazaki J."/>
            <person name="Takai K."/>
            <person name="Nakagawa S."/>
        </authorList>
    </citation>
    <scope>NUCLEOTIDE SEQUENCE [LARGE SCALE GENOMIC DNA]</scope>
    <source>
        <strain evidence="2 3">AV2</strain>
    </source>
</reference>
<dbReference type="EMBL" id="AP028907">
    <property type="protein sequence ID" value="BES81250.1"/>
    <property type="molecule type" value="Genomic_DNA"/>
</dbReference>
<evidence type="ECO:0000313" key="2">
    <source>
        <dbReference type="EMBL" id="BES81250.1"/>
    </source>
</evidence>
<protein>
    <submittedName>
        <fullName evidence="2">Uncharacterized protein</fullName>
    </submittedName>
</protein>
<gene>
    <name evidence="2" type="ORF">PABY_08170</name>
</gene>
<accession>A0ABN6ZRY2</accession>
<evidence type="ECO:0000313" key="3">
    <source>
        <dbReference type="Proteomes" id="UP001341135"/>
    </source>
</evidence>
<dbReference type="RefSeq" id="WP_338252184.1">
    <property type="nucleotide sequence ID" value="NZ_AP028907.1"/>
</dbReference>